<dbReference type="EMBL" id="AP025592">
    <property type="protein sequence ID" value="BDG10093.1"/>
    <property type="molecule type" value="Genomic_DNA"/>
</dbReference>
<evidence type="ECO:0000313" key="2">
    <source>
        <dbReference type="Proteomes" id="UP001162734"/>
    </source>
</evidence>
<keyword evidence="2" id="KW-1185">Reference proteome</keyword>
<gene>
    <name evidence="1" type="ORF">AMPC_32060</name>
</gene>
<reference evidence="2" key="1">
    <citation type="journal article" date="2022" name="Int. J. Syst. Evol. Microbiol.">
        <title>Anaeromyxobacter oryzae sp. nov., Anaeromyxobacter diazotrophicus sp. nov. and Anaeromyxobacter paludicola sp. nov., isolated from paddy soils.</title>
        <authorList>
            <person name="Itoh H."/>
            <person name="Xu Z."/>
            <person name="Mise K."/>
            <person name="Masuda Y."/>
            <person name="Ushijima N."/>
            <person name="Hayakawa C."/>
            <person name="Shiratori Y."/>
            <person name="Senoo K."/>
        </authorList>
    </citation>
    <scope>NUCLEOTIDE SEQUENCE [LARGE SCALE GENOMIC DNA]</scope>
    <source>
        <strain evidence="2">Red630</strain>
    </source>
</reference>
<dbReference type="InterPro" id="IPR010148">
    <property type="entry name" value="CRISPR-assoc_prot_CT1975"/>
</dbReference>
<protein>
    <submittedName>
        <fullName evidence="1">Type I-E CRISPR-associated protein Cas7/Cse4/CasC</fullName>
    </submittedName>
</protein>
<dbReference type="Pfam" id="PF09344">
    <property type="entry name" value="Cas_CT1975"/>
    <property type="match status" value="1"/>
</dbReference>
<organism evidence="1 2">
    <name type="scientific">Anaeromyxobacter paludicola</name>
    <dbReference type="NCBI Taxonomy" id="2918171"/>
    <lineage>
        <taxon>Bacteria</taxon>
        <taxon>Pseudomonadati</taxon>
        <taxon>Myxococcota</taxon>
        <taxon>Myxococcia</taxon>
        <taxon>Myxococcales</taxon>
        <taxon>Cystobacterineae</taxon>
        <taxon>Anaeromyxobacteraceae</taxon>
        <taxon>Anaeromyxobacter</taxon>
    </lineage>
</organism>
<dbReference type="Proteomes" id="UP001162734">
    <property type="component" value="Chromosome"/>
</dbReference>
<dbReference type="RefSeq" id="WP_248342488.1">
    <property type="nucleotide sequence ID" value="NZ_AP025592.1"/>
</dbReference>
<name>A0ABM7XDY6_9BACT</name>
<accession>A0ABM7XDY6</accession>
<evidence type="ECO:0000313" key="1">
    <source>
        <dbReference type="EMBL" id="BDG10093.1"/>
    </source>
</evidence>
<dbReference type="NCBIfam" id="TIGR01869">
    <property type="entry name" value="casC_Cse4"/>
    <property type="match status" value="1"/>
</dbReference>
<proteinExistence type="predicted"/>
<sequence length="345" mass="36767">MPTTFVQLHFLTPYAPSNLNRDDLGRPKTALFGGSQRLRVSSQSLKRAWRTSDAFAAELSEHLGIRTKRFGELVLPVLTRGLGEKQASKVASQLAEVFGAVKDSGLRTEQLAHISPDEKRELESLAAKLAEEKRAPTEEELEGLLGLSGGAADIALFGRMLAAKAKFNVEAACQVAHALSIHKVALEDDYFTAVDDLKGAEEDAGAGHVGTQEFASAVLYHYVCIDRNLLSENFGGDEALVTRTLRALGEACLTVAPNGKQNSFAARSRAHFALAEKGPAQPRSLASAFLRPVTGDDLLASGVAALQQTRAQLDRVYGDAASSCSFDVAAGEGTKSALLDFLSTP</sequence>